<keyword evidence="1" id="KW-0472">Membrane</keyword>
<organism evidence="2">
    <name type="scientific">viral metagenome</name>
    <dbReference type="NCBI Taxonomy" id="1070528"/>
    <lineage>
        <taxon>unclassified sequences</taxon>
        <taxon>metagenomes</taxon>
        <taxon>organismal metagenomes</taxon>
    </lineage>
</organism>
<keyword evidence="1" id="KW-1133">Transmembrane helix</keyword>
<protein>
    <submittedName>
        <fullName evidence="2">Uncharacterized protein</fullName>
    </submittedName>
</protein>
<feature type="transmembrane region" description="Helical" evidence="1">
    <location>
        <begin position="6"/>
        <end position="27"/>
    </location>
</feature>
<name>A0A6C0DRB2_9ZZZZ</name>
<keyword evidence="1" id="KW-0812">Transmembrane</keyword>
<reference evidence="2" key="1">
    <citation type="journal article" date="2020" name="Nature">
        <title>Giant virus diversity and host interactions through global metagenomics.</title>
        <authorList>
            <person name="Schulz F."/>
            <person name="Roux S."/>
            <person name="Paez-Espino D."/>
            <person name="Jungbluth S."/>
            <person name="Walsh D.A."/>
            <person name="Denef V.J."/>
            <person name="McMahon K.D."/>
            <person name="Konstantinidis K.T."/>
            <person name="Eloe-Fadrosh E.A."/>
            <person name="Kyrpides N.C."/>
            <person name="Woyke T."/>
        </authorList>
    </citation>
    <scope>NUCLEOTIDE SEQUENCE</scope>
    <source>
        <strain evidence="2">GVMAG-M-3300023174-49</strain>
    </source>
</reference>
<evidence type="ECO:0000313" key="2">
    <source>
        <dbReference type="EMBL" id="QHT18902.1"/>
    </source>
</evidence>
<evidence type="ECO:0000256" key="1">
    <source>
        <dbReference type="SAM" id="Phobius"/>
    </source>
</evidence>
<dbReference type="AlphaFoldDB" id="A0A6C0DRB2"/>
<dbReference type="EMBL" id="MN739660">
    <property type="protein sequence ID" value="QHT18902.1"/>
    <property type="molecule type" value="Genomic_DNA"/>
</dbReference>
<sequence length="262" mass="31620">MKYIKLIIFILTVITVITVISFIKLYYLNIKEVIEKKIKIIYYAYLNEERWRYIVLPQMVDLLNCGLLSNSDLVVNLSGKSEVMEEAEREIRKILSNYNENVVFTYTYENLYEYPGILSLYEECNKNPEKIYLYFHSKGMFFYQNDERLLDEIIIFKLVITNWKNVINIFNNNNKINKVSFGCSKEGFCWYNFFWVRGEYITKCNRPKITDDRYYYESYIGEENENSTFLDCYNLVENNAKDYYSSGEIHDVLSRYKYFFNL</sequence>
<proteinExistence type="predicted"/>
<accession>A0A6C0DRB2</accession>